<dbReference type="PATRIC" id="fig|1423743.5.peg.832"/>
<proteinExistence type="predicted"/>
<dbReference type="Proteomes" id="UP000019488">
    <property type="component" value="Unassembled WGS sequence"/>
</dbReference>
<dbReference type="RefSeq" id="WP_035180070.1">
    <property type="nucleotide sequence ID" value="NZ_AZFY01000118.1"/>
</dbReference>
<protein>
    <recommendedName>
        <fullName evidence="1">HicB-like antitoxin of toxin-antitoxin system domain-containing protein</fullName>
    </recommendedName>
</protein>
<dbReference type="EMBL" id="AZFY01000118">
    <property type="protein sequence ID" value="KRM04618.1"/>
    <property type="molecule type" value="Genomic_DNA"/>
</dbReference>
<accession>X0PB10</accession>
<evidence type="ECO:0000313" key="3">
    <source>
        <dbReference type="EMBL" id="KRM04618.1"/>
    </source>
</evidence>
<dbReference type="Pfam" id="PF15919">
    <property type="entry name" value="HicB_lk_antitox"/>
    <property type="match status" value="1"/>
</dbReference>
<dbReference type="InterPro" id="IPR031807">
    <property type="entry name" value="HicB-like"/>
</dbReference>
<feature type="domain" description="HicB-like antitoxin of toxin-antitoxin system" evidence="1">
    <location>
        <begin position="11"/>
        <end position="90"/>
    </location>
</feature>
<dbReference type="EMBL" id="BAKI01000021">
    <property type="protein sequence ID" value="GAF36989.1"/>
    <property type="molecule type" value="Genomic_DNA"/>
</dbReference>
<dbReference type="OrthoDB" id="5419659at2"/>
<reference evidence="3 5" key="2">
    <citation type="journal article" date="2015" name="Genome Announc.">
        <title>Expanding the biotechnology potential of lactobacilli through comparative genomics of 213 strains and associated genera.</title>
        <authorList>
            <person name="Sun Z."/>
            <person name="Harris H.M."/>
            <person name="McCann A."/>
            <person name="Guo C."/>
            <person name="Argimon S."/>
            <person name="Zhang W."/>
            <person name="Yang X."/>
            <person name="Jeffery I.B."/>
            <person name="Cooney J.C."/>
            <person name="Kagawa T.F."/>
            <person name="Liu W."/>
            <person name="Song Y."/>
            <person name="Salvetti E."/>
            <person name="Wrobel A."/>
            <person name="Rasinkangas P."/>
            <person name="Parkhill J."/>
            <person name="Rea M.C."/>
            <person name="O'Sullivan O."/>
            <person name="Ritari J."/>
            <person name="Douillard F.P."/>
            <person name="Paul Ross R."/>
            <person name="Yang R."/>
            <person name="Briner A.E."/>
            <person name="Felis G.E."/>
            <person name="de Vos W.M."/>
            <person name="Barrangou R."/>
            <person name="Klaenhammer T.R."/>
            <person name="Caufield P.W."/>
            <person name="Cui Y."/>
            <person name="Zhang H."/>
            <person name="O'Toole P.W."/>
        </authorList>
    </citation>
    <scope>NUCLEOTIDE SEQUENCE [LARGE SCALE GENOMIC DNA]</scope>
    <source>
        <strain evidence="3 5">DSM 18382</strain>
    </source>
</reference>
<evidence type="ECO:0000313" key="4">
    <source>
        <dbReference type="Proteomes" id="UP000019488"/>
    </source>
</evidence>
<dbReference type="eggNOG" id="COG1598">
    <property type="taxonomic scope" value="Bacteria"/>
</dbReference>
<reference evidence="2" key="1">
    <citation type="journal article" date="2014" name="Genome Announc.">
        <title>Draft Genome Sequences of Two Lactobacillus Strains, L. farraginis JCM 14108T and L. composti JCM 14202T, Isolated from Compost of Distilled Shochu Residue.</title>
        <authorList>
            <person name="Yuki M."/>
            <person name="Oshima K."/>
            <person name="Suda W."/>
            <person name="Kitahara M."/>
            <person name="Kitamura K."/>
            <person name="Iida T."/>
            <person name="Hattori M."/>
            <person name="Ohkuma M."/>
        </authorList>
    </citation>
    <scope>NUCLEOTIDE SEQUENCE [LARGE SCALE GENOMIC DNA]</scope>
    <source>
        <strain evidence="2">JCM 14108</strain>
    </source>
</reference>
<name>X0PB10_9LACO</name>
<dbReference type="Proteomes" id="UP000051966">
    <property type="component" value="Unassembled WGS sequence"/>
</dbReference>
<dbReference type="SUPFAM" id="SSF143100">
    <property type="entry name" value="TTHA1013/TTHA0281-like"/>
    <property type="match status" value="1"/>
</dbReference>
<sequence>MVKENARKLTYPIILHHEEIGYSVEIPDIDGAWTRGITKEEALNKAKNIIGTALIDQSKCPKPTPLKDIILSSNNGDAKTTVTVDMDYYQQLMSGKATRRKNA</sequence>
<evidence type="ECO:0000313" key="5">
    <source>
        <dbReference type="Proteomes" id="UP000051966"/>
    </source>
</evidence>
<comment type="caution">
    <text evidence="2">The sequence shown here is derived from an EMBL/GenBank/DDBJ whole genome shotgun (WGS) entry which is preliminary data.</text>
</comment>
<evidence type="ECO:0000313" key="2">
    <source>
        <dbReference type="EMBL" id="GAF36989.1"/>
    </source>
</evidence>
<dbReference type="STRING" id="1423743.FD41_GL000806"/>
<gene>
    <name evidence="3" type="ORF">FD41_GL000806</name>
    <name evidence="2" type="ORF">JCM14108_1987</name>
</gene>
<keyword evidence="5" id="KW-1185">Reference proteome</keyword>
<organism evidence="2 4">
    <name type="scientific">Lentilactobacillus farraginis DSM 18382 = JCM 14108</name>
    <dbReference type="NCBI Taxonomy" id="1423743"/>
    <lineage>
        <taxon>Bacteria</taxon>
        <taxon>Bacillati</taxon>
        <taxon>Bacillota</taxon>
        <taxon>Bacilli</taxon>
        <taxon>Lactobacillales</taxon>
        <taxon>Lactobacillaceae</taxon>
        <taxon>Lentilactobacillus</taxon>
    </lineage>
</organism>
<dbReference type="Gene3D" id="3.30.160.250">
    <property type="match status" value="1"/>
</dbReference>
<evidence type="ECO:0000259" key="1">
    <source>
        <dbReference type="Pfam" id="PF15919"/>
    </source>
</evidence>
<dbReference type="AlphaFoldDB" id="X0PB10"/>
<dbReference type="InterPro" id="IPR035069">
    <property type="entry name" value="TTHA1013/TTHA0281-like"/>
</dbReference>